<dbReference type="Proteomes" id="UP000000844">
    <property type="component" value="Chromosome"/>
</dbReference>
<dbReference type="STRING" id="446470.Snas_5507"/>
<dbReference type="SUPFAM" id="SSF53850">
    <property type="entry name" value="Periplasmic binding protein-like II"/>
    <property type="match status" value="1"/>
</dbReference>
<dbReference type="RefSeq" id="WP_013020709.1">
    <property type="nucleotide sequence ID" value="NC_013947.1"/>
</dbReference>
<evidence type="ECO:0000259" key="3">
    <source>
        <dbReference type="Pfam" id="PF00496"/>
    </source>
</evidence>
<keyword evidence="5" id="KW-1185">Reference proteome</keyword>
<feature type="domain" description="Solute-binding protein family 5" evidence="3">
    <location>
        <begin position="108"/>
        <end position="493"/>
    </location>
</feature>
<dbReference type="Pfam" id="PF00496">
    <property type="entry name" value="SBP_bac_5"/>
    <property type="match status" value="1"/>
</dbReference>
<dbReference type="GO" id="GO:0043190">
    <property type="term" value="C:ATP-binding cassette (ABC) transporter complex"/>
    <property type="evidence" value="ECO:0007669"/>
    <property type="project" value="InterPro"/>
</dbReference>
<proteinExistence type="predicted"/>
<name>D3PW17_STANL</name>
<keyword evidence="2" id="KW-0732">Signal</keyword>
<dbReference type="CDD" id="cd08506">
    <property type="entry name" value="PBP2_clavulanate_OppA2"/>
    <property type="match status" value="1"/>
</dbReference>
<dbReference type="GO" id="GO:0042597">
    <property type="term" value="C:periplasmic space"/>
    <property type="evidence" value="ECO:0007669"/>
    <property type="project" value="UniProtKB-ARBA"/>
</dbReference>
<dbReference type="InterPro" id="IPR030678">
    <property type="entry name" value="Peptide/Ni-bd"/>
</dbReference>
<dbReference type="InterPro" id="IPR039424">
    <property type="entry name" value="SBP_5"/>
</dbReference>
<feature type="chain" id="PRO_5038957216" evidence="2">
    <location>
        <begin position="20"/>
        <end position="582"/>
    </location>
</feature>
<evidence type="ECO:0000313" key="5">
    <source>
        <dbReference type="Proteomes" id="UP000000844"/>
    </source>
</evidence>
<evidence type="ECO:0000313" key="4">
    <source>
        <dbReference type="EMBL" id="ADD45138.1"/>
    </source>
</evidence>
<dbReference type="Gene3D" id="3.40.190.10">
    <property type="entry name" value="Periplasmic binding protein-like II"/>
    <property type="match status" value="1"/>
</dbReference>
<dbReference type="AlphaFoldDB" id="D3PW17"/>
<dbReference type="PANTHER" id="PTHR30290:SF83">
    <property type="entry name" value="ABC TRANSPORTER SUBSTRATE-BINDING PROTEIN"/>
    <property type="match status" value="1"/>
</dbReference>
<gene>
    <name evidence="4" type="ordered locus">Snas_5507</name>
</gene>
<dbReference type="KEGG" id="sna:Snas_5507"/>
<accession>D3PW17</accession>
<dbReference type="PROSITE" id="PS51257">
    <property type="entry name" value="PROKAR_LIPOPROTEIN"/>
    <property type="match status" value="1"/>
</dbReference>
<sequence length="582" mass="64394">MRKSLATVGVLALMVSTVAACSSNEGGKDEGTKDFEVKPAVISKDAKDSEGPASEVKGAQTGGEATYLAPTTFDHLDPRQTYYVNTLEIGRLFSRQLTSYRVMGEETKVVGDLATGPGKDLGDCKAWEYELKDGLKYEDGSPIKADDIAYAISSTFDSRLQDGPSSYFRGWLKGAEKYKGPFKDKGSRAPGIKVDGDNKITFELSSPHCDLPYMAAMSVTSPLPEKKEAKNPADYDFKPFSSGPYKFEGKWSENKGVTLVKNENWDPKTDPIRHQYVDTFKVNFGDNHKATTDALRADKGADATSMTDTVDINQVPEIVKDKELMKRVENVPGIFVYWMGINNMKIKDPDVRKALAYAVDKEAIVKATGGSSQATPASTTLSPTVAGYEDQMDMYKGPKGDKKKAKELLKGKDVKSLTYAYRASPANKKIASSLQDQLKEVGIELKIKELSETEAPSILSDPQENKYDLYMKNWGADWPTGYSVLQPIYDGRTITDDPGNVNNIWFDEKEVNDQIDKVMNMTDPEEQNKAYMDLDKKILEEYMPMVPLYYSKTFAMHGSKVGGLYSTNTTGTTSFTDVFVKS</sequence>
<evidence type="ECO:0000256" key="1">
    <source>
        <dbReference type="SAM" id="MobiDB-lite"/>
    </source>
</evidence>
<dbReference type="GO" id="GO:1904680">
    <property type="term" value="F:peptide transmembrane transporter activity"/>
    <property type="evidence" value="ECO:0007669"/>
    <property type="project" value="TreeGrafter"/>
</dbReference>
<evidence type="ECO:0000256" key="2">
    <source>
        <dbReference type="SAM" id="SignalP"/>
    </source>
</evidence>
<feature type="signal peptide" evidence="2">
    <location>
        <begin position="1"/>
        <end position="19"/>
    </location>
</feature>
<dbReference type="PANTHER" id="PTHR30290">
    <property type="entry name" value="PERIPLASMIC BINDING COMPONENT OF ABC TRANSPORTER"/>
    <property type="match status" value="1"/>
</dbReference>
<reference evidence="4 5" key="1">
    <citation type="journal article" date="2009" name="Stand. Genomic Sci.">
        <title>Complete genome sequence of Stackebrandtia nassauensis type strain (LLR-40K-21).</title>
        <authorList>
            <person name="Munk C."/>
            <person name="Lapidus A."/>
            <person name="Copeland A."/>
            <person name="Jando M."/>
            <person name="Mayilraj S."/>
            <person name="Glavina Del Rio T."/>
            <person name="Nolan M."/>
            <person name="Chen F."/>
            <person name="Lucas S."/>
            <person name="Tice H."/>
            <person name="Cheng J.F."/>
            <person name="Han C."/>
            <person name="Detter J.C."/>
            <person name="Bruce D."/>
            <person name="Goodwin L."/>
            <person name="Chain P."/>
            <person name="Pitluck S."/>
            <person name="Goker M."/>
            <person name="Ovchinikova G."/>
            <person name="Pati A."/>
            <person name="Ivanova N."/>
            <person name="Mavromatis K."/>
            <person name="Chen A."/>
            <person name="Palaniappan K."/>
            <person name="Land M."/>
            <person name="Hauser L."/>
            <person name="Chang Y.J."/>
            <person name="Jeffries C.D."/>
            <person name="Bristow J."/>
            <person name="Eisen J.A."/>
            <person name="Markowitz V."/>
            <person name="Hugenholtz P."/>
            <person name="Kyrpides N.C."/>
            <person name="Klenk H.P."/>
        </authorList>
    </citation>
    <scope>NUCLEOTIDE SEQUENCE [LARGE SCALE GENOMIC DNA]</scope>
    <source>
        <strain evidence="5">DSM 44728 / CIP 108903 / NRRL B-16338 / NBRC 102104 / LLR-40K-21</strain>
    </source>
</reference>
<dbReference type="OrthoDB" id="5240629at2"/>
<dbReference type="eggNOG" id="COG0747">
    <property type="taxonomic scope" value="Bacteria"/>
</dbReference>
<dbReference type="HOGENOM" id="CLU_017028_9_0_11"/>
<dbReference type="GO" id="GO:0015833">
    <property type="term" value="P:peptide transport"/>
    <property type="evidence" value="ECO:0007669"/>
    <property type="project" value="TreeGrafter"/>
</dbReference>
<feature type="region of interest" description="Disordered" evidence="1">
    <location>
        <begin position="42"/>
        <end position="61"/>
    </location>
</feature>
<organism evidence="4 5">
    <name type="scientific">Stackebrandtia nassauensis (strain DSM 44728 / CIP 108903 / NRRL B-16338 / NBRC 102104 / LLR-40K-21)</name>
    <dbReference type="NCBI Taxonomy" id="446470"/>
    <lineage>
        <taxon>Bacteria</taxon>
        <taxon>Bacillati</taxon>
        <taxon>Actinomycetota</taxon>
        <taxon>Actinomycetes</taxon>
        <taxon>Glycomycetales</taxon>
        <taxon>Glycomycetaceae</taxon>
        <taxon>Stackebrandtia</taxon>
    </lineage>
</organism>
<dbReference type="EMBL" id="CP001778">
    <property type="protein sequence ID" value="ADD45138.1"/>
    <property type="molecule type" value="Genomic_DNA"/>
</dbReference>
<dbReference type="InterPro" id="IPR000914">
    <property type="entry name" value="SBP_5_dom"/>
</dbReference>
<dbReference type="PIRSF" id="PIRSF002741">
    <property type="entry name" value="MppA"/>
    <property type="match status" value="1"/>
</dbReference>
<dbReference type="Gene3D" id="3.10.105.10">
    <property type="entry name" value="Dipeptide-binding Protein, Domain 3"/>
    <property type="match status" value="1"/>
</dbReference>
<protein>
    <submittedName>
        <fullName evidence="4">Extracellular solute-binding protein family 5</fullName>
    </submittedName>
</protein>